<evidence type="ECO:0000259" key="1">
    <source>
        <dbReference type="Pfam" id="PF01381"/>
    </source>
</evidence>
<feature type="domain" description="HTH cro/C1-type" evidence="1">
    <location>
        <begin position="6"/>
        <end position="45"/>
    </location>
</feature>
<name>A0A848NWQ5_9RALS</name>
<dbReference type="Gene3D" id="1.10.260.40">
    <property type="entry name" value="lambda repressor-like DNA-binding domains"/>
    <property type="match status" value="1"/>
</dbReference>
<sequence>MVQTLLAAGLTQKAIAARIGCSQPTISDLAAGKIGKSRPSYRLISGLEAMIRELPPAVKPAPSQVAA</sequence>
<dbReference type="AlphaFoldDB" id="A0A848NWQ5"/>
<accession>A0A848NWQ5</accession>
<dbReference type="EMBL" id="JABBZM010000002">
    <property type="protein sequence ID" value="NMV36944.1"/>
    <property type="molecule type" value="Genomic_DNA"/>
</dbReference>
<dbReference type="Proteomes" id="UP000575469">
    <property type="component" value="Unassembled WGS sequence"/>
</dbReference>
<dbReference type="GO" id="GO:0003677">
    <property type="term" value="F:DNA binding"/>
    <property type="evidence" value="ECO:0007669"/>
    <property type="project" value="InterPro"/>
</dbReference>
<dbReference type="Pfam" id="PF01381">
    <property type="entry name" value="HTH_3"/>
    <property type="match status" value="1"/>
</dbReference>
<evidence type="ECO:0000313" key="3">
    <source>
        <dbReference type="Proteomes" id="UP000575469"/>
    </source>
</evidence>
<dbReference type="SUPFAM" id="SSF47413">
    <property type="entry name" value="lambda repressor-like DNA-binding domains"/>
    <property type="match status" value="1"/>
</dbReference>
<organism evidence="2 3">
    <name type="scientific">Ralstonia insidiosa</name>
    <dbReference type="NCBI Taxonomy" id="190721"/>
    <lineage>
        <taxon>Bacteria</taxon>
        <taxon>Pseudomonadati</taxon>
        <taxon>Pseudomonadota</taxon>
        <taxon>Betaproteobacteria</taxon>
        <taxon>Burkholderiales</taxon>
        <taxon>Burkholderiaceae</taxon>
        <taxon>Ralstonia</taxon>
    </lineage>
</organism>
<dbReference type="InterPro" id="IPR001387">
    <property type="entry name" value="Cro/C1-type_HTH"/>
</dbReference>
<evidence type="ECO:0000313" key="2">
    <source>
        <dbReference type="EMBL" id="NMV36944.1"/>
    </source>
</evidence>
<gene>
    <name evidence="2" type="ORF">HGR00_03360</name>
</gene>
<dbReference type="RefSeq" id="WP_169339227.1">
    <property type="nucleotide sequence ID" value="NZ_JABBZM010000002.1"/>
</dbReference>
<protein>
    <submittedName>
        <fullName evidence="2">Helix-turn-helix domain-containing protein</fullName>
    </submittedName>
</protein>
<dbReference type="CDD" id="cd00093">
    <property type="entry name" value="HTH_XRE"/>
    <property type="match status" value="1"/>
</dbReference>
<dbReference type="InterPro" id="IPR010982">
    <property type="entry name" value="Lambda_DNA-bd_dom_sf"/>
</dbReference>
<proteinExistence type="predicted"/>
<comment type="caution">
    <text evidence="2">The sequence shown here is derived from an EMBL/GenBank/DDBJ whole genome shotgun (WGS) entry which is preliminary data.</text>
</comment>
<reference evidence="2 3" key="1">
    <citation type="submission" date="2020-04" db="EMBL/GenBank/DDBJ databases">
        <title>Ralstonia insidiosa genome sequencing and assembly.</title>
        <authorList>
            <person name="Martins R.C.R."/>
            <person name="Perdigao-Neto L.V."/>
            <person name="Levin A.S.S."/>
            <person name="Costa S.F."/>
        </authorList>
    </citation>
    <scope>NUCLEOTIDE SEQUENCE [LARGE SCALE GENOMIC DNA]</scope>
    <source>
        <strain evidence="2 3">5047</strain>
    </source>
</reference>